<name>A0ABQ6GN97_9GAMM</name>
<accession>A0ABQ6GN97</accession>
<sequence>MDNHAVAEKNQIQIEVVYGTPSKQELLLISVEDGITIEAAIKASGILDVFKEIDLTKNKVGIWNRTAKLTDAVKDLDRIEIYRPLIADPKEVRKRRAEKAKEEGRADKVTGGRVNPLRAKAE</sequence>
<proteinExistence type="inferred from homology"/>
<evidence type="ECO:0000313" key="4">
    <source>
        <dbReference type="EMBL" id="GLX77463.1"/>
    </source>
</evidence>
<dbReference type="InterPro" id="IPR005346">
    <property type="entry name" value="RnfH"/>
</dbReference>
<dbReference type="EMBL" id="BSST01000001">
    <property type="protein sequence ID" value="GLX77463.1"/>
    <property type="molecule type" value="Genomic_DNA"/>
</dbReference>
<protein>
    <recommendedName>
        <fullName evidence="2">UPF0125 protein tinsulaeT_08030</fullName>
    </recommendedName>
</protein>
<dbReference type="Gene3D" id="3.10.20.280">
    <property type="entry name" value="RnfH-like"/>
    <property type="match status" value="1"/>
</dbReference>
<dbReference type="HAMAP" id="MF_00460">
    <property type="entry name" value="UPF0125_RnfH"/>
    <property type="match status" value="1"/>
</dbReference>
<organism evidence="4 5">
    <name type="scientific">Thalassotalea insulae</name>
    <dbReference type="NCBI Taxonomy" id="2056778"/>
    <lineage>
        <taxon>Bacteria</taxon>
        <taxon>Pseudomonadati</taxon>
        <taxon>Pseudomonadota</taxon>
        <taxon>Gammaproteobacteria</taxon>
        <taxon>Alteromonadales</taxon>
        <taxon>Colwelliaceae</taxon>
        <taxon>Thalassotalea</taxon>
    </lineage>
</organism>
<gene>
    <name evidence="4" type="ORF">tinsulaeT_08030</name>
</gene>
<dbReference type="Pfam" id="PF03658">
    <property type="entry name" value="Ub-RnfH"/>
    <property type="match status" value="1"/>
</dbReference>
<evidence type="ECO:0000256" key="2">
    <source>
        <dbReference type="HAMAP-Rule" id="MF_00460"/>
    </source>
</evidence>
<evidence type="ECO:0000256" key="3">
    <source>
        <dbReference type="SAM" id="MobiDB-lite"/>
    </source>
</evidence>
<evidence type="ECO:0000256" key="1">
    <source>
        <dbReference type="ARBA" id="ARBA00010645"/>
    </source>
</evidence>
<dbReference type="InterPro" id="IPR016155">
    <property type="entry name" value="Mopterin_synth/thiamin_S_b"/>
</dbReference>
<dbReference type="SUPFAM" id="SSF54285">
    <property type="entry name" value="MoaD/ThiS"/>
    <property type="match status" value="1"/>
</dbReference>
<comment type="similarity">
    <text evidence="1 2">Belongs to the UPF0125 (RnfH) family.</text>
</comment>
<evidence type="ECO:0000313" key="5">
    <source>
        <dbReference type="Proteomes" id="UP001157186"/>
    </source>
</evidence>
<dbReference type="PANTHER" id="PTHR37483:SF1">
    <property type="entry name" value="UPF0125 PROTEIN RATB"/>
    <property type="match status" value="1"/>
</dbReference>
<dbReference type="Proteomes" id="UP001157186">
    <property type="component" value="Unassembled WGS sequence"/>
</dbReference>
<feature type="region of interest" description="Disordered" evidence="3">
    <location>
        <begin position="93"/>
        <end position="122"/>
    </location>
</feature>
<reference evidence="4 5" key="1">
    <citation type="submission" date="2023-03" db="EMBL/GenBank/DDBJ databases">
        <title>Draft genome sequence of Thalassotalea insulae KCTC 62186T.</title>
        <authorList>
            <person name="Sawabe T."/>
        </authorList>
    </citation>
    <scope>NUCLEOTIDE SEQUENCE [LARGE SCALE GENOMIC DNA]</scope>
    <source>
        <strain evidence="4 5">KCTC 62186</strain>
    </source>
</reference>
<feature type="compositionally biased region" description="Basic and acidic residues" evidence="3">
    <location>
        <begin position="99"/>
        <end position="110"/>
    </location>
</feature>
<dbReference type="InterPro" id="IPR037021">
    <property type="entry name" value="RnfH_sf"/>
</dbReference>
<dbReference type="PANTHER" id="PTHR37483">
    <property type="entry name" value="UPF0125 PROTEIN RATB"/>
    <property type="match status" value="1"/>
</dbReference>
<comment type="caution">
    <text evidence="4">The sequence shown here is derived from an EMBL/GenBank/DDBJ whole genome shotgun (WGS) entry which is preliminary data.</text>
</comment>
<keyword evidence="5" id="KW-1185">Reference proteome</keyword>
<dbReference type="NCBIfam" id="NF002490">
    <property type="entry name" value="PRK01777.1"/>
    <property type="match status" value="1"/>
</dbReference>